<dbReference type="OrthoDB" id="3219582at2759"/>
<feature type="region of interest" description="Disordered" evidence="1">
    <location>
        <begin position="376"/>
        <end position="415"/>
    </location>
</feature>
<gene>
    <name evidence="3" type="ORF">PHLCEN_2v9000</name>
</gene>
<evidence type="ECO:0000313" key="3">
    <source>
        <dbReference type="EMBL" id="PSR75709.1"/>
    </source>
</evidence>
<dbReference type="EMBL" id="MLYV02000881">
    <property type="protein sequence ID" value="PSR75709.1"/>
    <property type="molecule type" value="Genomic_DNA"/>
</dbReference>
<evidence type="ECO:0000313" key="4">
    <source>
        <dbReference type="Proteomes" id="UP000186601"/>
    </source>
</evidence>
<protein>
    <submittedName>
        <fullName evidence="3">Uncharacterized protein</fullName>
    </submittedName>
</protein>
<feature type="compositionally biased region" description="Polar residues" evidence="1">
    <location>
        <begin position="527"/>
        <end position="540"/>
    </location>
</feature>
<name>A0A2R6NS77_9APHY</name>
<evidence type="ECO:0000256" key="2">
    <source>
        <dbReference type="SAM" id="Phobius"/>
    </source>
</evidence>
<feature type="compositionally biased region" description="Pro residues" evidence="1">
    <location>
        <begin position="179"/>
        <end position="188"/>
    </location>
</feature>
<evidence type="ECO:0000256" key="1">
    <source>
        <dbReference type="SAM" id="MobiDB-lite"/>
    </source>
</evidence>
<accession>A0A2R6NS77</accession>
<keyword evidence="4" id="KW-1185">Reference proteome</keyword>
<keyword evidence="2" id="KW-1133">Transmembrane helix</keyword>
<dbReference type="STRING" id="98765.A0A2R6NS77"/>
<feature type="compositionally biased region" description="Low complexity" evidence="1">
    <location>
        <begin position="381"/>
        <end position="403"/>
    </location>
</feature>
<proteinExistence type="predicted"/>
<keyword evidence="2" id="KW-0472">Membrane</keyword>
<feature type="transmembrane region" description="Helical" evidence="2">
    <location>
        <begin position="20"/>
        <end position="45"/>
    </location>
</feature>
<reference evidence="3 4" key="1">
    <citation type="submission" date="2018-02" db="EMBL/GenBank/DDBJ databases">
        <title>Genome sequence of the basidiomycete white-rot fungus Phlebia centrifuga.</title>
        <authorList>
            <person name="Granchi Z."/>
            <person name="Peng M."/>
            <person name="de Vries R.P."/>
            <person name="Hilden K."/>
            <person name="Makela M.R."/>
            <person name="Grigoriev I."/>
            <person name="Riley R."/>
        </authorList>
    </citation>
    <scope>NUCLEOTIDE SEQUENCE [LARGE SCALE GENOMIC DNA]</scope>
    <source>
        <strain evidence="3 4">FBCC195</strain>
    </source>
</reference>
<keyword evidence="2" id="KW-0812">Transmembrane</keyword>
<sequence>MLQVPRTIEVKFTDETVTVFFNSLALVVFTVFQAITFAICFYRLVRVMVNQKRIDDTVNGNDQEAHLFNGMGWITAGIKLGMIETVVGFAPAVFGEAITRRVLRFLGRAMLIIGVIKGVDTVEDFSMFNTRERPIPRRSALLALIANPRNSSFRQIGGYDFETSMAPPAAVARSRPISEMPPSPPLLTRPPSAYKPSTPVLTVDTRNASPAKNSRVIVRYGHGRAPTLDLRRISDLSIPSPLTLYDPKSVPGSLFDMDEEKSSYFPGSMSTPNLLDASSTALVNSYSPVFPIPTPEHGRRRPSTRRTYSEGVRDFKRNARRSSSVLPRPSFGSYSGASENMDVLHALAMQFPGLPPRMPASSSVQTSVLDTTIQDDTDIWSPGLSRSTSGRSLSSSSGLVRRSSSAKRKPVPGYLNFENDRLSRLARPGSVTSKTTTLVQEIPIPPLPSTLPTATNSITFTTRSSMSHTRPRRYTESEVVTNKRSSKLEFPWVEGAGDIAAEGQAELDAAWMKIGFSRIKSVGSVPRRSTPTPSHSTFSRDSIAAEWHNSAV</sequence>
<dbReference type="AlphaFoldDB" id="A0A2R6NS77"/>
<organism evidence="3 4">
    <name type="scientific">Hermanssonia centrifuga</name>
    <dbReference type="NCBI Taxonomy" id="98765"/>
    <lineage>
        <taxon>Eukaryota</taxon>
        <taxon>Fungi</taxon>
        <taxon>Dikarya</taxon>
        <taxon>Basidiomycota</taxon>
        <taxon>Agaricomycotina</taxon>
        <taxon>Agaricomycetes</taxon>
        <taxon>Polyporales</taxon>
        <taxon>Meruliaceae</taxon>
        <taxon>Hermanssonia</taxon>
    </lineage>
</organism>
<comment type="caution">
    <text evidence="3">The sequence shown here is derived from an EMBL/GenBank/DDBJ whole genome shotgun (WGS) entry which is preliminary data.</text>
</comment>
<dbReference type="Proteomes" id="UP000186601">
    <property type="component" value="Unassembled WGS sequence"/>
</dbReference>
<feature type="region of interest" description="Disordered" evidence="1">
    <location>
        <begin position="524"/>
        <end position="552"/>
    </location>
</feature>
<feature type="region of interest" description="Disordered" evidence="1">
    <location>
        <begin position="175"/>
        <end position="194"/>
    </location>
</feature>